<organism evidence="2 3">
    <name type="scientific">Trichogramma kaykai</name>
    <dbReference type="NCBI Taxonomy" id="54128"/>
    <lineage>
        <taxon>Eukaryota</taxon>
        <taxon>Metazoa</taxon>
        <taxon>Ecdysozoa</taxon>
        <taxon>Arthropoda</taxon>
        <taxon>Hexapoda</taxon>
        <taxon>Insecta</taxon>
        <taxon>Pterygota</taxon>
        <taxon>Neoptera</taxon>
        <taxon>Endopterygota</taxon>
        <taxon>Hymenoptera</taxon>
        <taxon>Apocrita</taxon>
        <taxon>Proctotrupomorpha</taxon>
        <taxon>Chalcidoidea</taxon>
        <taxon>Trichogrammatidae</taxon>
        <taxon>Trichogramma</taxon>
    </lineage>
</organism>
<feature type="region of interest" description="Disordered" evidence="1">
    <location>
        <begin position="26"/>
        <end position="95"/>
    </location>
</feature>
<name>A0ABD2W619_9HYME</name>
<sequence>MNYLMGVKDPSIRKWLTKGYKIKNNNLNERKEHLRDDQQKKNPTPAKKRSSLARPVRVHDSFSQENAPIYNNWNDEQSSQNQKLPQQSNMQIDNHEDTKVDIKIESKSEKKIERKIQPFGPTIDDVVEIQVDEEVTTWPLRLKLGDFLDFPLPKCHRRKRHRRRLMMIATVHEKTMKSMLEAGGIKSWQQMQKQKIFGFKDTERLLNVFSTNNVDQNNGYNFIRCSVM</sequence>
<feature type="compositionally biased region" description="Polar residues" evidence="1">
    <location>
        <begin position="63"/>
        <end position="92"/>
    </location>
</feature>
<protein>
    <submittedName>
        <fullName evidence="2">Uncharacterized protein</fullName>
    </submittedName>
</protein>
<proteinExistence type="predicted"/>
<dbReference type="Proteomes" id="UP001627154">
    <property type="component" value="Unassembled WGS sequence"/>
</dbReference>
<dbReference type="AlphaFoldDB" id="A0ABD2W619"/>
<evidence type="ECO:0000313" key="2">
    <source>
        <dbReference type="EMBL" id="KAL3388495.1"/>
    </source>
</evidence>
<gene>
    <name evidence="2" type="ORF">TKK_016364</name>
</gene>
<evidence type="ECO:0000313" key="3">
    <source>
        <dbReference type="Proteomes" id="UP001627154"/>
    </source>
</evidence>
<keyword evidence="3" id="KW-1185">Reference proteome</keyword>
<evidence type="ECO:0000256" key="1">
    <source>
        <dbReference type="SAM" id="MobiDB-lite"/>
    </source>
</evidence>
<feature type="compositionally biased region" description="Basic and acidic residues" evidence="1">
    <location>
        <begin position="28"/>
        <end position="40"/>
    </location>
</feature>
<accession>A0ABD2W619</accession>
<reference evidence="2 3" key="1">
    <citation type="journal article" date="2024" name="bioRxiv">
        <title>A reference genome for Trichogramma kaykai: A tiny desert-dwelling parasitoid wasp with competing sex-ratio distorters.</title>
        <authorList>
            <person name="Culotta J."/>
            <person name="Lindsey A.R."/>
        </authorList>
    </citation>
    <scope>NUCLEOTIDE SEQUENCE [LARGE SCALE GENOMIC DNA]</scope>
    <source>
        <strain evidence="2 3">KSX58</strain>
    </source>
</reference>
<dbReference type="EMBL" id="JBJJXI010000130">
    <property type="protein sequence ID" value="KAL3388495.1"/>
    <property type="molecule type" value="Genomic_DNA"/>
</dbReference>
<comment type="caution">
    <text evidence="2">The sequence shown here is derived from an EMBL/GenBank/DDBJ whole genome shotgun (WGS) entry which is preliminary data.</text>
</comment>